<dbReference type="InterPro" id="IPR007844">
    <property type="entry name" value="AsmA"/>
</dbReference>
<reference evidence="4 5" key="1">
    <citation type="journal article" date="2007" name="Genome Res.">
        <title>Lateral gene transfer between obligate intracellular bacteria: evidence from the Rickettsia massiliae genome.</title>
        <authorList>
            <person name="Blanc G."/>
            <person name="Ogata H."/>
            <person name="Robert C."/>
            <person name="Audic S."/>
            <person name="Claverie J.-M."/>
            <person name="Raoult D."/>
        </authorList>
    </citation>
    <scope>NUCLEOTIDE SEQUENCE [LARGE SCALE GENOMIC DNA]</scope>
    <source>
        <strain evidence="5">Mtu5</strain>
    </source>
</reference>
<evidence type="ECO:0000313" key="5">
    <source>
        <dbReference type="Proteomes" id="UP000001311"/>
    </source>
</evidence>
<feature type="region of interest" description="Disordered" evidence="1">
    <location>
        <begin position="800"/>
        <end position="829"/>
    </location>
</feature>
<evidence type="ECO:0000256" key="1">
    <source>
        <dbReference type="SAM" id="MobiDB-lite"/>
    </source>
</evidence>
<dbReference type="Pfam" id="PF05170">
    <property type="entry name" value="AsmA"/>
    <property type="match status" value="1"/>
</dbReference>
<protein>
    <submittedName>
        <fullName evidence="4">Outer membrane assembly protein</fullName>
    </submittedName>
</protein>
<dbReference type="KEGG" id="rms:RMA_0488"/>
<dbReference type="GO" id="GO:0090313">
    <property type="term" value="P:regulation of protein targeting to membrane"/>
    <property type="evidence" value="ECO:0007669"/>
    <property type="project" value="TreeGrafter"/>
</dbReference>
<evidence type="ECO:0000259" key="3">
    <source>
        <dbReference type="Pfam" id="PF05170"/>
    </source>
</evidence>
<evidence type="ECO:0000256" key="2">
    <source>
        <dbReference type="SAM" id="Phobius"/>
    </source>
</evidence>
<dbReference type="EMBL" id="CP000683">
    <property type="protein sequence ID" value="ABV84704.1"/>
    <property type="molecule type" value="Genomic_DNA"/>
</dbReference>
<name>A8F1B8_RICM5</name>
<organism evidence="4 5">
    <name type="scientific">Rickettsia massiliae (strain Mtu5)</name>
    <dbReference type="NCBI Taxonomy" id="416276"/>
    <lineage>
        <taxon>Bacteria</taxon>
        <taxon>Pseudomonadati</taxon>
        <taxon>Pseudomonadota</taxon>
        <taxon>Alphaproteobacteria</taxon>
        <taxon>Rickettsiales</taxon>
        <taxon>Rickettsiaceae</taxon>
        <taxon>Rickettsieae</taxon>
        <taxon>Rickettsia</taxon>
        <taxon>spotted fever group</taxon>
    </lineage>
</organism>
<keyword evidence="5" id="KW-1185">Reference proteome</keyword>
<dbReference type="HOGENOM" id="CLU_320750_0_0_5"/>
<keyword evidence="2" id="KW-0812">Transmembrane</keyword>
<dbReference type="InterPro" id="IPR052894">
    <property type="entry name" value="AsmA-related"/>
</dbReference>
<feature type="compositionally biased region" description="Polar residues" evidence="1">
    <location>
        <begin position="813"/>
        <end position="827"/>
    </location>
</feature>
<feature type="transmembrane region" description="Helical" evidence="2">
    <location>
        <begin position="16"/>
        <end position="35"/>
    </location>
</feature>
<evidence type="ECO:0000313" key="4">
    <source>
        <dbReference type="EMBL" id="ABV84704.1"/>
    </source>
</evidence>
<gene>
    <name evidence="4" type="primary">asmA</name>
    <name evidence="4" type="ordered locus">RMA_0488</name>
</gene>
<proteinExistence type="predicted"/>
<dbReference type="Proteomes" id="UP000001311">
    <property type="component" value="Chromosome"/>
</dbReference>
<accession>A8F1B8</accession>
<dbReference type="AlphaFoldDB" id="A8F1B8"/>
<keyword evidence="2" id="KW-1133">Transmembrane helix</keyword>
<dbReference type="PANTHER" id="PTHR30441:SF8">
    <property type="entry name" value="DUF748 DOMAIN-CONTAINING PROTEIN"/>
    <property type="match status" value="1"/>
</dbReference>
<dbReference type="GO" id="GO:0005886">
    <property type="term" value="C:plasma membrane"/>
    <property type="evidence" value="ECO:0007669"/>
    <property type="project" value="TreeGrafter"/>
</dbReference>
<sequence length="841" mass="91944">MYINRRLSSMPKTLKYSLIIFISIILLLIVIPFFIPLNNYKGIVIDKVKEATNRDLTINGDIKLSLLPNPAISLSEIKLSSINGTKEPHLVSVEGAKASLRLFPLFRGAIEVASIELQKPIINLEVLSNGQKNWQFSTPNNASKTNEISSVESTETKTELALPILISHFKIIDGKVIYIEKNSEKIFNDINLETKIKSLKGPIDLTLALKALEQQINIDGNIEEIGKIIPLSTNINLAGEKIKIEGKFDSENNSFIGNANIKGNTKTLGMPADLQNDYELTTAITANSKNIAIKDARLNYPNIELLAKANYDIERNNLKSNIIINPGNIITEISSNLDKTNIMLQADSLKPILDALKLKTDKLPPIINQKLILTSNVISNSQAIKLQNINLSAANSNLTGDIELNNLAQDITISHNLKLNNFESFMSLMGVSNLSKIGVLQLNGEVQKIKDTFHINNKISAFNINISIKGDINLATQKPNFNLNLYSPLVNLDKILTSNSPTPAPNKTNSPATQNIPIPTAKNNSPWSNNPINLGFLNKIEGQLSTNIDKLTNDSLIINNLKAKLNITGGTLNITSVNASIYGGELSSTGYVSSAKDQNAAIKIDLKNAYLKSFTPQSGKIKITDGRLSFKADLTSRGNSVYTYVNNLNGQFNVNSDNGKISGFDLNRIADAVNNAKNTEGVLRLINSSFSGGSTSFKNLIASGNITQGKLNLNECSLDASPATTNARGQINLPQYMMDVSASVTIADLPPIAVKLYGFINNPQHKLDVQAFQKYLVKNVSNSVIKDLKSGEKKPENIIKDALGLRKKKDTNTEAQSSPPQENQQADPVNKLLQKGLKKLF</sequence>
<feature type="region of interest" description="Disordered" evidence="1">
    <location>
        <begin position="500"/>
        <end position="524"/>
    </location>
</feature>
<feature type="domain" description="AsmA" evidence="3">
    <location>
        <begin position="10"/>
        <end position="716"/>
    </location>
</feature>
<keyword evidence="2" id="KW-0472">Membrane</keyword>
<dbReference type="PANTHER" id="PTHR30441">
    <property type="entry name" value="DUF748 DOMAIN-CONTAINING PROTEIN"/>
    <property type="match status" value="1"/>
</dbReference>